<feature type="region of interest" description="Disordered" evidence="1">
    <location>
        <begin position="1"/>
        <end position="44"/>
    </location>
</feature>
<gene>
    <name evidence="2" type="ORF">C4F51_03105</name>
</gene>
<feature type="compositionally biased region" description="Polar residues" evidence="1">
    <location>
        <begin position="1"/>
        <end position="42"/>
    </location>
</feature>
<sequence>MANGQMSTNQGIRESGNQGIRESGNQGIRESGNQGIRESGNQGIREFLHKKAHRIAVGFVLKIHFKKSH</sequence>
<evidence type="ECO:0000256" key="1">
    <source>
        <dbReference type="SAM" id="MobiDB-lite"/>
    </source>
</evidence>
<dbReference type="Proteomes" id="UP000652567">
    <property type="component" value="Unassembled WGS sequence"/>
</dbReference>
<keyword evidence="3" id="KW-1185">Reference proteome</keyword>
<evidence type="ECO:0000313" key="2">
    <source>
        <dbReference type="EMBL" id="MBE8716170.1"/>
    </source>
</evidence>
<protein>
    <submittedName>
        <fullName evidence="2">Uncharacterized protein</fullName>
    </submittedName>
</protein>
<dbReference type="EMBL" id="PRDL01000001">
    <property type="protein sequence ID" value="MBE8716170.1"/>
    <property type="molecule type" value="Genomic_DNA"/>
</dbReference>
<accession>A0A928UZN8</accession>
<name>A0A928UZN8_9GAMM</name>
<dbReference type="AlphaFoldDB" id="A0A928UZN8"/>
<proteinExistence type="predicted"/>
<comment type="caution">
    <text evidence="2">The sequence shown here is derived from an EMBL/GenBank/DDBJ whole genome shotgun (WGS) entry which is preliminary data.</text>
</comment>
<organism evidence="2 3">
    <name type="scientific">Cellvibrio polysaccharolyticus</name>
    <dbReference type="NCBI Taxonomy" id="2082724"/>
    <lineage>
        <taxon>Bacteria</taxon>
        <taxon>Pseudomonadati</taxon>
        <taxon>Pseudomonadota</taxon>
        <taxon>Gammaproteobacteria</taxon>
        <taxon>Cellvibrionales</taxon>
        <taxon>Cellvibrionaceae</taxon>
        <taxon>Cellvibrio</taxon>
    </lineage>
</organism>
<reference evidence="2" key="1">
    <citation type="submission" date="2018-07" db="EMBL/GenBank/DDBJ databases">
        <title>Genome assembly of strain Ka43.</title>
        <authorList>
            <person name="Kukolya J."/>
            <person name="Nagy I."/>
            <person name="Horvath B."/>
            <person name="Toth A."/>
        </authorList>
    </citation>
    <scope>NUCLEOTIDE SEQUENCE</scope>
    <source>
        <strain evidence="2">KB43</strain>
    </source>
</reference>
<evidence type="ECO:0000313" key="3">
    <source>
        <dbReference type="Proteomes" id="UP000652567"/>
    </source>
</evidence>